<keyword evidence="1 2" id="KW-0238">DNA-binding</keyword>
<dbReference type="AlphaFoldDB" id="A0A1R1RPS1"/>
<evidence type="ECO:0000256" key="1">
    <source>
        <dbReference type="ARBA" id="ARBA00023125"/>
    </source>
</evidence>
<dbReference type="PROSITE" id="PS50977">
    <property type="entry name" value="HTH_TETR_2"/>
    <property type="match status" value="1"/>
</dbReference>
<dbReference type="GO" id="GO:0003700">
    <property type="term" value="F:DNA-binding transcription factor activity"/>
    <property type="evidence" value="ECO:0007669"/>
    <property type="project" value="TreeGrafter"/>
</dbReference>
<organism evidence="4 5">
    <name type="scientific">Bacillus swezeyi</name>
    <dbReference type="NCBI Taxonomy" id="1925020"/>
    <lineage>
        <taxon>Bacteria</taxon>
        <taxon>Bacillati</taxon>
        <taxon>Bacillota</taxon>
        <taxon>Bacilli</taxon>
        <taxon>Bacillales</taxon>
        <taxon>Bacillaceae</taxon>
        <taxon>Bacillus</taxon>
    </lineage>
</organism>
<feature type="DNA-binding region" description="H-T-H motif" evidence="2">
    <location>
        <begin position="25"/>
        <end position="44"/>
    </location>
</feature>
<evidence type="ECO:0000313" key="4">
    <source>
        <dbReference type="EMBL" id="OMI05593.1"/>
    </source>
</evidence>
<accession>A0A1R1QLS7</accession>
<sequence>MQETNDRVITAALDLMQQYGFKSVTIKDIALAAGVSEMTVYRHFKTKLGLLEAAVQKFSYIPAFQHVFEKEITWNLEKDLTLIAESYLLNMGKNKPLYLIAVQDGGRVTELFGSILKHIEELLRYLTDYFQTMQHKNLMAKGDADSQAYVFLTALYGFFSSSALAGGRFQKVAKDAFIKQMIAGFCNGLKNE</sequence>
<dbReference type="InterPro" id="IPR009057">
    <property type="entry name" value="Homeodomain-like_sf"/>
</dbReference>
<dbReference type="PANTHER" id="PTHR30055:SF226">
    <property type="entry name" value="HTH-TYPE TRANSCRIPTIONAL REGULATOR PKSA"/>
    <property type="match status" value="1"/>
</dbReference>
<evidence type="ECO:0000256" key="2">
    <source>
        <dbReference type="PROSITE-ProRule" id="PRU00335"/>
    </source>
</evidence>
<dbReference type="SUPFAM" id="SSF46689">
    <property type="entry name" value="Homeodomain-like"/>
    <property type="match status" value="1"/>
</dbReference>
<name>A0A1R1RPS1_9BACI</name>
<dbReference type="RefSeq" id="WP_076762407.1">
    <property type="nucleotide sequence ID" value="NZ_JARMMH010000002.1"/>
</dbReference>
<dbReference type="Gene3D" id="1.10.357.10">
    <property type="entry name" value="Tetracycline Repressor, domain 2"/>
    <property type="match status" value="1"/>
</dbReference>
<proteinExistence type="predicted"/>
<protein>
    <submittedName>
        <fullName evidence="4">TetR family transcriptional regulator</fullName>
    </submittedName>
</protein>
<evidence type="ECO:0000259" key="3">
    <source>
        <dbReference type="PROSITE" id="PS50977"/>
    </source>
</evidence>
<dbReference type="InterPro" id="IPR001647">
    <property type="entry name" value="HTH_TetR"/>
</dbReference>
<dbReference type="OrthoDB" id="277085at2"/>
<dbReference type="GO" id="GO:0000976">
    <property type="term" value="F:transcription cis-regulatory region binding"/>
    <property type="evidence" value="ECO:0007669"/>
    <property type="project" value="TreeGrafter"/>
</dbReference>
<accession>A0A1R1RPS1</accession>
<feature type="domain" description="HTH tetR-type" evidence="3">
    <location>
        <begin position="2"/>
        <end position="62"/>
    </location>
</feature>
<dbReference type="EMBL" id="MTJL01000018">
    <property type="protein sequence ID" value="OMI05593.1"/>
    <property type="molecule type" value="Genomic_DNA"/>
</dbReference>
<evidence type="ECO:0000313" key="5">
    <source>
        <dbReference type="Proteomes" id="UP000187367"/>
    </source>
</evidence>
<dbReference type="InterPro" id="IPR050109">
    <property type="entry name" value="HTH-type_TetR-like_transc_reg"/>
</dbReference>
<dbReference type="Pfam" id="PF00440">
    <property type="entry name" value="TetR_N"/>
    <property type="match status" value="1"/>
</dbReference>
<dbReference type="PANTHER" id="PTHR30055">
    <property type="entry name" value="HTH-TYPE TRANSCRIPTIONAL REGULATOR RUTR"/>
    <property type="match status" value="1"/>
</dbReference>
<dbReference type="PRINTS" id="PR00455">
    <property type="entry name" value="HTHTETR"/>
</dbReference>
<comment type="caution">
    <text evidence="4">The sequence shown here is derived from an EMBL/GenBank/DDBJ whole genome shotgun (WGS) entry which is preliminary data.</text>
</comment>
<dbReference type="Proteomes" id="UP000187367">
    <property type="component" value="Unassembled WGS sequence"/>
</dbReference>
<gene>
    <name evidence="4" type="ORF">BW143_10515</name>
</gene>
<keyword evidence="5" id="KW-1185">Reference proteome</keyword>
<reference evidence="4 5" key="1">
    <citation type="submission" date="2017-01" db="EMBL/GenBank/DDBJ databases">
        <title>Bacillus phylogenomics.</title>
        <authorList>
            <person name="Dunlap C."/>
        </authorList>
    </citation>
    <scope>NUCLEOTIDE SEQUENCE [LARGE SCALE GENOMIC DNA]</scope>
    <source>
        <strain evidence="4 5">NRRL B-41282</strain>
    </source>
</reference>